<dbReference type="Proteomes" id="UP000756132">
    <property type="component" value="Chromosome 6"/>
</dbReference>
<dbReference type="CDD" id="cd06466">
    <property type="entry name" value="p23_CS_SGT1_like"/>
    <property type="match status" value="1"/>
</dbReference>
<name>A0A9Q8PAW9_PASFU</name>
<dbReference type="OMA" id="KSGPKNW"/>
<organism evidence="5 6">
    <name type="scientific">Passalora fulva</name>
    <name type="common">Tomato leaf mold</name>
    <name type="synonym">Cladosporium fulvum</name>
    <dbReference type="NCBI Taxonomy" id="5499"/>
    <lineage>
        <taxon>Eukaryota</taxon>
        <taxon>Fungi</taxon>
        <taxon>Dikarya</taxon>
        <taxon>Ascomycota</taxon>
        <taxon>Pezizomycotina</taxon>
        <taxon>Dothideomycetes</taxon>
        <taxon>Dothideomycetidae</taxon>
        <taxon>Mycosphaerellales</taxon>
        <taxon>Mycosphaerellaceae</taxon>
        <taxon>Fulvia</taxon>
    </lineage>
</organism>
<dbReference type="SUPFAM" id="SSF48452">
    <property type="entry name" value="TPR-like"/>
    <property type="match status" value="1"/>
</dbReference>
<feature type="region of interest" description="Disordered" evidence="2">
    <location>
        <begin position="132"/>
        <end position="174"/>
    </location>
</feature>
<evidence type="ECO:0000313" key="6">
    <source>
        <dbReference type="Proteomes" id="UP000756132"/>
    </source>
</evidence>
<dbReference type="InterPro" id="IPR007699">
    <property type="entry name" value="SGS_dom"/>
</dbReference>
<keyword evidence="6" id="KW-1185">Reference proteome</keyword>
<dbReference type="InterPro" id="IPR008978">
    <property type="entry name" value="HSP20-like_chaperone"/>
</dbReference>
<dbReference type="Pfam" id="PF05002">
    <property type="entry name" value="SGS"/>
    <property type="match status" value="1"/>
</dbReference>
<reference evidence="5" key="1">
    <citation type="submission" date="2021-12" db="EMBL/GenBank/DDBJ databases">
        <authorList>
            <person name="Zaccaron A."/>
            <person name="Stergiopoulos I."/>
        </authorList>
    </citation>
    <scope>NUCLEOTIDE SEQUENCE</scope>
    <source>
        <strain evidence="5">Race5_Kim</strain>
    </source>
</reference>
<dbReference type="InterPro" id="IPR011990">
    <property type="entry name" value="TPR-like_helical_dom_sf"/>
</dbReference>
<dbReference type="InterPro" id="IPR007052">
    <property type="entry name" value="CS_dom"/>
</dbReference>
<evidence type="ECO:0000313" key="5">
    <source>
        <dbReference type="EMBL" id="UJO19128.1"/>
    </source>
</evidence>
<evidence type="ECO:0000259" key="3">
    <source>
        <dbReference type="PROSITE" id="PS51048"/>
    </source>
</evidence>
<evidence type="ECO:0000259" key="4">
    <source>
        <dbReference type="PROSITE" id="PS51203"/>
    </source>
</evidence>
<dbReference type="AlphaFoldDB" id="A0A9Q8PAW9"/>
<dbReference type="Gene3D" id="1.25.40.10">
    <property type="entry name" value="Tetratricopeptide repeat domain"/>
    <property type="match status" value="1"/>
</dbReference>
<dbReference type="InterPro" id="IPR044563">
    <property type="entry name" value="Sgt1-like"/>
</dbReference>
<dbReference type="PROSITE" id="PS51203">
    <property type="entry name" value="CS"/>
    <property type="match status" value="1"/>
</dbReference>
<proteinExistence type="inferred from homology"/>
<gene>
    <name evidence="5" type="ORF">CLAFUR5_07026</name>
</gene>
<dbReference type="SUPFAM" id="SSF49764">
    <property type="entry name" value="HSP20-like chaperones"/>
    <property type="match status" value="1"/>
</dbReference>
<reference evidence="5" key="2">
    <citation type="journal article" date="2022" name="Microb. Genom.">
        <title>A chromosome-scale genome assembly of the tomato pathogen Cladosporium fulvum reveals a compartmentalized genome architecture and the presence of a dispensable chromosome.</title>
        <authorList>
            <person name="Zaccaron A.Z."/>
            <person name="Chen L.H."/>
            <person name="Samaras A."/>
            <person name="Stergiopoulos I."/>
        </authorList>
    </citation>
    <scope>NUCLEOTIDE SEQUENCE</scope>
    <source>
        <strain evidence="5">Race5_Kim</strain>
    </source>
</reference>
<sequence length="412" mass="45299">MAAHPATRGKQALGTSDYETAIKEYTAAIKESPTSPDFYIQRSVAYQRAKKPAEALADAEQGVLNAQKRAKKEAIIEAQFRRGVALYGLKRYGDADFILRRVKQMDGKHKSVDMWINKIVLELKSVPADDERRKCTITETPSGSASRADPAPQPESSSNSKPTSAPAPAPQQTPADKIRYEWYQNTENVYFTLLAKGVPKEKASIKLQERALNISFPLINGSDYELSLEPLFASVQPEKSITRVMPSKVEVIMSKATAGQKWPTLEGTEPIPSNTSDENEAIVHNAMTSALFSAAGSIGPAYPTSSKSGPKDWDKIAREERKKAAPQTKDGEEDKDKAGTAKDDDSDDEGGDESNKFFKMLYKNASPDMQRAMMKSYTESGGTSLSTNWDEVKKGKVEVCPPDGMEAKKWES</sequence>
<dbReference type="OrthoDB" id="1898560at2759"/>
<feature type="compositionally biased region" description="Basic and acidic residues" evidence="2">
    <location>
        <begin position="320"/>
        <end position="343"/>
    </location>
</feature>
<dbReference type="GO" id="GO:0051087">
    <property type="term" value="F:protein-folding chaperone binding"/>
    <property type="evidence" value="ECO:0007669"/>
    <property type="project" value="InterPro"/>
</dbReference>
<dbReference type="KEGG" id="ffu:CLAFUR5_07026"/>
<dbReference type="EMBL" id="CP090168">
    <property type="protein sequence ID" value="UJO19128.1"/>
    <property type="molecule type" value="Genomic_DNA"/>
</dbReference>
<feature type="domain" description="SGS" evidence="3">
    <location>
        <begin position="301"/>
        <end position="412"/>
    </location>
</feature>
<feature type="domain" description="CS" evidence="4">
    <location>
        <begin position="175"/>
        <end position="266"/>
    </location>
</feature>
<comment type="similarity">
    <text evidence="1">Belongs to the SGT1 family.</text>
</comment>
<dbReference type="GeneID" id="71986904"/>
<dbReference type="RefSeq" id="XP_047763494.1">
    <property type="nucleotide sequence ID" value="XM_047906174.1"/>
</dbReference>
<dbReference type="Gene3D" id="2.60.40.790">
    <property type="match status" value="1"/>
</dbReference>
<accession>A0A9Q8PAW9</accession>
<evidence type="ECO:0000256" key="1">
    <source>
        <dbReference type="ARBA" id="ARBA00008509"/>
    </source>
</evidence>
<dbReference type="PROSITE" id="PS51048">
    <property type="entry name" value="SGS"/>
    <property type="match status" value="1"/>
</dbReference>
<protein>
    <recommendedName>
        <fullName evidence="7">SGS-domain-containing protein</fullName>
    </recommendedName>
</protein>
<feature type="region of interest" description="Disordered" evidence="2">
    <location>
        <begin position="320"/>
        <end position="359"/>
    </location>
</feature>
<dbReference type="Pfam" id="PF04969">
    <property type="entry name" value="CS"/>
    <property type="match status" value="1"/>
</dbReference>
<evidence type="ECO:0008006" key="7">
    <source>
        <dbReference type="Google" id="ProtNLM"/>
    </source>
</evidence>
<dbReference type="PANTHER" id="PTHR45862">
    <property type="entry name" value="PROTEIN SGT1 HOMOLOG"/>
    <property type="match status" value="1"/>
</dbReference>
<evidence type="ECO:0000256" key="2">
    <source>
        <dbReference type="SAM" id="MobiDB-lite"/>
    </source>
</evidence>